<feature type="region of interest" description="Disordered" evidence="1">
    <location>
        <begin position="1371"/>
        <end position="1400"/>
    </location>
</feature>
<feature type="compositionally biased region" description="Low complexity" evidence="1">
    <location>
        <begin position="1142"/>
        <end position="1152"/>
    </location>
</feature>
<feature type="region of interest" description="Disordered" evidence="1">
    <location>
        <begin position="1300"/>
        <end position="1327"/>
    </location>
</feature>
<feature type="compositionally biased region" description="Basic and acidic residues" evidence="1">
    <location>
        <begin position="798"/>
        <end position="808"/>
    </location>
</feature>
<feature type="compositionally biased region" description="Acidic residues" evidence="1">
    <location>
        <begin position="756"/>
        <end position="777"/>
    </location>
</feature>
<feature type="compositionally biased region" description="Acidic residues" evidence="1">
    <location>
        <begin position="1128"/>
        <end position="1141"/>
    </location>
</feature>
<feature type="compositionally biased region" description="Pro residues" evidence="1">
    <location>
        <begin position="55"/>
        <end position="69"/>
    </location>
</feature>
<feature type="region of interest" description="Disordered" evidence="1">
    <location>
        <begin position="372"/>
        <end position="391"/>
    </location>
</feature>
<proteinExistence type="predicted"/>
<feature type="compositionally biased region" description="Acidic residues" evidence="1">
    <location>
        <begin position="825"/>
        <end position="835"/>
    </location>
</feature>
<evidence type="ECO:0000256" key="1">
    <source>
        <dbReference type="SAM" id="MobiDB-lite"/>
    </source>
</evidence>
<feature type="compositionally biased region" description="Polar residues" evidence="1">
    <location>
        <begin position="725"/>
        <end position="734"/>
    </location>
</feature>
<feature type="compositionally biased region" description="Acidic residues" evidence="1">
    <location>
        <begin position="710"/>
        <end position="722"/>
    </location>
</feature>
<sequence length="1503" mass="167851">APDLAPCPPKPSPLSNQPLPPSAVAAMQPQIAIPVLPQPGATPQLHHVTPGGYSAPPPPPPPLSHPVSPPVQSLSSPPPQPSSPQKMTPQPPSPQRVYNRQPSPPPMAVPKLQPQHRHSKSEPQSTPGSIYVPPIEPQQPRSQLGSLYIPPLAPQEPPKPQSPVPVSQLNKAPTPWMSRQTQQAQKEVPPWVNRDNVQSPQPQQQTSPNSQQPQTRIIPIQIEGSSGSSQPVTRIIPIQMEGTPSPQHTPAQPNFNQQPQYQQQQQYQQPQYQQQQYQQQQYQQPQYQQHPVYQQQQSYEQPNQGRNTPRWMNQQPIYVHNKFNPGTQSPVPSEQNHSDSQPGWRHSQTNGTVQSPPAPVQSRSFKVLEKIHGSDNGGVDQSDAPYNSQGVPLSQLRKLQLSDDDRALMNKVKSQVDDETYLHNESDPRYRGSAIPSRAFRILQTMTDSAGDDTEVPQMYSPVQQNQNRLSMNRTPQPDAPQQYIPPSEQQAPEPRKYMGGAIPSRSFRVLQAMTAGHEAPAVMSDGRKTPQFCSGGEAMWAPNGYPYPPPPPDPNYYYYPPNYPQTPEQQQQFWDHYNAMCSYMAEMNQNYGYSPYGYPPHLYTPPPQPPQYLQYTSDSDECGYSSTDEMNYYAAYFKKYPPPIQPYRGYYPENRNQTPQIIITPSHMNENGGYSSDFVSDSEREEKMSQDSKSINCSPSVNGDSGETTTDDGSDTEVEDDNVQRPQGLQTIKSVPDIRIYKDSSTSDIQSQNSETDDPDEEEANEEEEEEEEFADQDSIPHQLSVIFEESEQSESESIKKVKQKEVDDLETSENESSTATLDNGDDTDDDLVDPESSMVLVRLPLKLKFSKTENDEEVTTVIVGDSEIKSSSSEEEIRDGDLIIQEINRVEEEEPEVSVTFTIPKKKSILSEETVSHSLDVKDDRHGVDVNKDSNLNEDNTRNTMEDFKDGNESICDIEPSVVVSCSDTNNDKENNDIARCVSESPIDFWKELSCDDVPSKVHVPADVSISITLPPKHLTKSGSRSPYDNLTSESDESRPEESDCHWEDDSSSTSVQTVRIGKLSGSDNFSGSEVETAGTADEGEETEKTFEVNKIEDSKSEENTIKVDEEENLDDEHERIPIEDLLYDDSSSSEDDESTSSSSSSSSSEETSEQSKEIDETAAVSLDNSRAEEKIDDDVFFSESLKTEANNRLSVEQKPRKARGSSCKSQDESEEDDSGVTSDMSRHISETDTDPECGSELRKLTPYQRANTHSRLFKLLQDECSQEDDELNQTTTNERSCADDECLSSLKERLSLPLQTSSLSDPDSLSSSSGINSPSSPTVSDRLVRELVQSLLQKKKGRHFRKLPMDKLYAAAMRILQEDMDPYDTVSSTSDDSFRHSPISESTASQTNNNTAINPPIQNHELYGGNYYDYCDYYNTWGNPYYYTGVDDSLGYDILPSRAFRLLQERAQTPHGFSSGVIEGLMAKCPRVLSSKDVPRDLNETTSPNSSPQASSSSET</sequence>
<feature type="compositionally biased region" description="Low complexity" evidence="1">
    <location>
        <begin position="1490"/>
        <end position="1503"/>
    </location>
</feature>
<accession>A0A1B6HT59</accession>
<feature type="region of interest" description="Disordered" evidence="1">
    <location>
        <begin position="665"/>
        <end position="837"/>
    </location>
</feature>
<feature type="compositionally biased region" description="Polar residues" evidence="1">
    <location>
        <begin position="692"/>
        <end position="703"/>
    </location>
</feature>
<feature type="compositionally biased region" description="Low complexity" evidence="1">
    <location>
        <begin position="257"/>
        <end position="304"/>
    </location>
</feature>
<dbReference type="EMBL" id="GECU01029850">
    <property type="protein sequence ID" value="JAS77856.1"/>
    <property type="molecule type" value="Transcribed_RNA"/>
</dbReference>
<feature type="region of interest" description="Disordered" evidence="1">
    <location>
        <begin position="1479"/>
        <end position="1503"/>
    </location>
</feature>
<reference evidence="2" key="1">
    <citation type="submission" date="2015-11" db="EMBL/GenBank/DDBJ databases">
        <title>De novo transcriptome assembly of four potential Pierce s Disease insect vectors from Arizona vineyards.</title>
        <authorList>
            <person name="Tassone E.E."/>
        </authorList>
    </citation>
    <scope>NUCLEOTIDE SEQUENCE</scope>
</reference>
<feature type="compositionally biased region" description="Polar residues" evidence="1">
    <location>
        <begin position="744"/>
        <end position="755"/>
    </location>
</feature>
<feature type="region of interest" description="Disordered" evidence="1">
    <location>
        <begin position="1009"/>
        <end position="1244"/>
    </location>
</feature>
<feature type="region of interest" description="Disordered" evidence="1">
    <location>
        <begin position="922"/>
        <end position="954"/>
    </location>
</feature>
<feature type="compositionally biased region" description="Basic and acidic residues" evidence="1">
    <location>
        <begin position="941"/>
        <end position="954"/>
    </location>
</feature>
<gene>
    <name evidence="2" type="ORF">g.30789</name>
</gene>
<evidence type="ECO:0000313" key="2">
    <source>
        <dbReference type="EMBL" id="JAS77856.1"/>
    </source>
</evidence>
<feature type="compositionally biased region" description="Basic and acidic residues" evidence="1">
    <location>
        <begin position="1089"/>
        <end position="1110"/>
    </location>
</feature>
<feature type="compositionally biased region" description="Polar residues" evidence="1">
    <location>
        <begin position="242"/>
        <end position="256"/>
    </location>
</feature>
<feature type="compositionally biased region" description="Polar residues" evidence="1">
    <location>
        <begin position="1386"/>
        <end position="1400"/>
    </location>
</feature>
<feature type="compositionally biased region" description="Polar residues" evidence="1">
    <location>
        <begin position="223"/>
        <end position="232"/>
    </location>
</feature>
<feature type="compositionally biased region" description="Pro residues" evidence="1">
    <location>
        <begin position="151"/>
        <end position="163"/>
    </location>
</feature>
<feature type="compositionally biased region" description="Polar residues" evidence="1">
    <location>
        <begin position="665"/>
        <end position="680"/>
    </location>
</feature>
<feature type="compositionally biased region" description="Polar residues" evidence="1">
    <location>
        <begin position="305"/>
        <end position="316"/>
    </location>
</feature>
<feature type="compositionally biased region" description="Basic and acidic residues" evidence="1">
    <location>
        <begin position="922"/>
        <end position="934"/>
    </location>
</feature>
<feature type="compositionally biased region" description="Basic and acidic residues" evidence="1">
    <location>
        <begin position="1038"/>
        <end position="1051"/>
    </location>
</feature>
<feature type="compositionally biased region" description="Basic and acidic residues" evidence="1">
    <location>
        <begin position="682"/>
        <end position="691"/>
    </location>
</feature>
<feature type="region of interest" description="Disordered" evidence="1">
    <location>
        <begin position="1"/>
        <end position="361"/>
    </location>
</feature>
<name>A0A1B6HT59_9HEMI</name>
<feature type="non-terminal residue" evidence="2">
    <location>
        <position position="1"/>
    </location>
</feature>
<protein>
    <submittedName>
        <fullName evidence="2">Uncharacterized protein</fullName>
    </submittedName>
</protein>
<feature type="compositionally biased region" description="Polar residues" evidence="1">
    <location>
        <begin position="1023"/>
        <end position="1034"/>
    </location>
</feature>
<feature type="compositionally biased region" description="Polar residues" evidence="1">
    <location>
        <begin position="324"/>
        <end position="355"/>
    </location>
</feature>
<feature type="compositionally biased region" description="Pro residues" evidence="1">
    <location>
        <begin position="1"/>
        <end position="12"/>
    </location>
</feature>
<feature type="compositionally biased region" description="Low complexity" evidence="1">
    <location>
        <begin position="198"/>
        <end position="222"/>
    </location>
</feature>
<organism evidence="2">
    <name type="scientific">Homalodisca liturata</name>
    <dbReference type="NCBI Taxonomy" id="320908"/>
    <lineage>
        <taxon>Eukaryota</taxon>
        <taxon>Metazoa</taxon>
        <taxon>Ecdysozoa</taxon>
        <taxon>Arthropoda</taxon>
        <taxon>Hexapoda</taxon>
        <taxon>Insecta</taxon>
        <taxon>Pterygota</taxon>
        <taxon>Neoptera</taxon>
        <taxon>Paraneoptera</taxon>
        <taxon>Hemiptera</taxon>
        <taxon>Auchenorrhyncha</taxon>
        <taxon>Membracoidea</taxon>
        <taxon>Cicadellidae</taxon>
        <taxon>Cicadellinae</taxon>
        <taxon>Proconiini</taxon>
        <taxon>Homalodisca</taxon>
    </lineage>
</organism>
<feature type="region of interest" description="Disordered" evidence="1">
    <location>
        <begin position="473"/>
        <end position="494"/>
    </location>
</feature>